<evidence type="ECO:0000313" key="2">
    <source>
        <dbReference type="WBParaSite" id="SVE_0000625150.1"/>
    </source>
</evidence>
<dbReference type="Proteomes" id="UP000035680">
    <property type="component" value="Unassembled WGS sequence"/>
</dbReference>
<dbReference type="AlphaFoldDB" id="A0A0K0ETX8"/>
<name>A0A0K0ETX8_STRVS</name>
<dbReference type="InterPro" id="IPR027854">
    <property type="entry name" value="STMP1"/>
</dbReference>
<reference evidence="2" key="2">
    <citation type="submission" date="2015-08" db="UniProtKB">
        <authorList>
            <consortium name="WormBaseParasite"/>
        </authorList>
    </citation>
    <scope>IDENTIFICATION</scope>
</reference>
<accession>A0A0K0ETX8</accession>
<dbReference type="WBParaSite" id="SVE_0000625150.1">
    <property type="protein sequence ID" value="SVE_0000625150.1"/>
    <property type="gene ID" value="SVE_0000625150"/>
</dbReference>
<keyword evidence="1" id="KW-1185">Reference proteome</keyword>
<dbReference type="Pfam" id="PF15054">
    <property type="entry name" value="DUF4535"/>
    <property type="match status" value="1"/>
</dbReference>
<proteinExistence type="predicted"/>
<protein>
    <submittedName>
        <fullName evidence="2">Exosortase system-associated protein, TIGR04073 family</fullName>
    </submittedName>
</protein>
<organism evidence="1 2">
    <name type="scientific">Strongyloides venezuelensis</name>
    <name type="common">Threadworm</name>
    <dbReference type="NCBI Taxonomy" id="75913"/>
    <lineage>
        <taxon>Eukaryota</taxon>
        <taxon>Metazoa</taxon>
        <taxon>Ecdysozoa</taxon>
        <taxon>Nematoda</taxon>
        <taxon>Chromadorea</taxon>
        <taxon>Rhabditida</taxon>
        <taxon>Tylenchina</taxon>
        <taxon>Panagrolaimomorpha</taxon>
        <taxon>Strongyloidoidea</taxon>
        <taxon>Strongyloididae</taxon>
        <taxon>Strongyloides</taxon>
    </lineage>
</organism>
<sequence>MGAFAKLVCFTIGFYAGAYFDQNYELPRLPDPANIPSWIEDYLKRRKKE</sequence>
<evidence type="ECO:0000313" key="1">
    <source>
        <dbReference type="Proteomes" id="UP000035680"/>
    </source>
</evidence>
<reference evidence="1" key="1">
    <citation type="submission" date="2014-07" db="EMBL/GenBank/DDBJ databases">
        <authorList>
            <person name="Martin A.A"/>
            <person name="De Silva N."/>
        </authorList>
    </citation>
    <scope>NUCLEOTIDE SEQUENCE</scope>
</reference>